<name>A0A2T7BCV9_9BACT</name>
<dbReference type="AlphaFoldDB" id="A0A2T7BCV9"/>
<comment type="similarity">
    <text evidence="10 11">Belongs to the TonB-dependent receptor family.</text>
</comment>
<feature type="region of interest" description="Disordered" evidence="12">
    <location>
        <begin position="26"/>
        <end position="47"/>
    </location>
</feature>
<dbReference type="Pfam" id="PF00593">
    <property type="entry name" value="TonB_dep_Rec_b-barrel"/>
    <property type="match status" value="1"/>
</dbReference>
<keyword evidence="7 10" id="KW-0472">Membrane</keyword>
<dbReference type="InterPro" id="IPR037066">
    <property type="entry name" value="Plug_dom_sf"/>
</dbReference>
<feature type="signal peptide" evidence="13">
    <location>
        <begin position="1"/>
        <end position="21"/>
    </location>
</feature>
<evidence type="ECO:0000256" key="7">
    <source>
        <dbReference type="ARBA" id="ARBA00023136"/>
    </source>
</evidence>
<evidence type="ECO:0000259" key="15">
    <source>
        <dbReference type="Pfam" id="PF07715"/>
    </source>
</evidence>
<evidence type="ECO:0000256" key="5">
    <source>
        <dbReference type="ARBA" id="ARBA00022729"/>
    </source>
</evidence>
<dbReference type="GO" id="GO:0044718">
    <property type="term" value="P:siderophore transmembrane transport"/>
    <property type="evidence" value="ECO:0007669"/>
    <property type="project" value="TreeGrafter"/>
</dbReference>
<evidence type="ECO:0000256" key="13">
    <source>
        <dbReference type="SAM" id="SignalP"/>
    </source>
</evidence>
<keyword evidence="3 10" id="KW-1134">Transmembrane beta strand</keyword>
<dbReference type="OrthoDB" id="9795928at2"/>
<dbReference type="InterPro" id="IPR000531">
    <property type="entry name" value="Beta-barrel_TonB"/>
</dbReference>
<dbReference type="Pfam" id="PF07715">
    <property type="entry name" value="Plug"/>
    <property type="match status" value="1"/>
</dbReference>
<evidence type="ECO:0000313" key="17">
    <source>
        <dbReference type="Proteomes" id="UP000244450"/>
    </source>
</evidence>
<evidence type="ECO:0000256" key="4">
    <source>
        <dbReference type="ARBA" id="ARBA00022692"/>
    </source>
</evidence>
<feature type="domain" description="TonB-dependent receptor plug" evidence="15">
    <location>
        <begin position="69"/>
        <end position="174"/>
    </location>
</feature>
<evidence type="ECO:0000256" key="9">
    <source>
        <dbReference type="ARBA" id="ARBA00023237"/>
    </source>
</evidence>
<evidence type="ECO:0000256" key="6">
    <source>
        <dbReference type="ARBA" id="ARBA00023077"/>
    </source>
</evidence>
<keyword evidence="17" id="KW-1185">Reference proteome</keyword>
<dbReference type="Gene3D" id="2.40.170.20">
    <property type="entry name" value="TonB-dependent receptor, beta-barrel domain"/>
    <property type="match status" value="1"/>
</dbReference>
<dbReference type="PANTHER" id="PTHR30069">
    <property type="entry name" value="TONB-DEPENDENT OUTER MEMBRANE RECEPTOR"/>
    <property type="match status" value="1"/>
</dbReference>
<evidence type="ECO:0000313" key="16">
    <source>
        <dbReference type="EMBL" id="PUZ22917.1"/>
    </source>
</evidence>
<evidence type="ECO:0000259" key="14">
    <source>
        <dbReference type="Pfam" id="PF00593"/>
    </source>
</evidence>
<keyword evidence="8 16" id="KW-0675">Receptor</keyword>
<sequence>MNSMKNGWMALCVCFCLPATAQVTGTGAHPQSPTVTQLHEGQDTSTRPTKTANLREVLVSTGATRAISIRENPIAISSVPARKIDRATEANLVDALVKQVPGLSAVKTGPNISKPFIRGLGYNRVLTLYDGVRQEGQQWGDEHGLEVDNYNVQRAEVVKGPASLMFGSDALAGVVSLFPHVPTQENGRLHGRWLSEYQANNGLIGNGLRLGQHKASWLWEVRGAYRIAKNYKNKTDGPVYLTGFRETNASAMAGYTNGNSYTYLNATLYNNLQGIPDGSRDSLTRRFTRQVAEGAGDDIKHRPIVPDAWLRSYTLSPLHQHIQHYRVYANGHYQLGRSLLDAGLGWQQNIRREYNHPQDVQQAGLFVKLTTLHYSLRYALPPLHAIEITLGSNGMYQQNRHGNATDFPIPDYRLLDAGAYVFAKWKSGRWTLSGGLRYDLRSLRSHDFYLAHDARTGYLRPSKDTVGAVLQFPALGQSFTGISLSAGATCRLNDVVSLKANMAKGYRAPNITEIASNGLDPGAHIVYLGNRNFVPETSLQEDLGVLLDGAGWEGNVSVFNNQLSHYIFLQQVPEEIVQGNKTYRYMQSKAWLYGLEAAVALHPVAWKGWHWDNSLALTYGYNRDDAYRHAGLQGAYLPFIPPLQWHSEMGKEWVLRHPILPSLHAGADLEYAGAQNRYLALDQTETATRSYALVGIQIGGSICYRRENQFQWQFQVNNLLDATYQSNLSRLKYFEYYGASPNGRSGIYGMGRNITVKIILPF</sequence>
<dbReference type="InterPro" id="IPR039426">
    <property type="entry name" value="TonB-dep_rcpt-like"/>
</dbReference>
<dbReference type="EMBL" id="QCYK01000003">
    <property type="protein sequence ID" value="PUZ22917.1"/>
    <property type="molecule type" value="Genomic_DNA"/>
</dbReference>
<dbReference type="GO" id="GO:0015344">
    <property type="term" value="F:siderophore uptake transmembrane transporter activity"/>
    <property type="evidence" value="ECO:0007669"/>
    <property type="project" value="TreeGrafter"/>
</dbReference>
<evidence type="ECO:0000256" key="11">
    <source>
        <dbReference type="RuleBase" id="RU003357"/>
    </source>
</evidence>
<evidence type="ECO:0000256" key="12">
    <source>
        <dbReference type="SAM" id="MobiDB-lite"/>
    </source>
</evidence>
<keyword evidence="4 10" id="KW-0812">Transmembrane</keyword>
<evidence type="ECO:0000256" key="10">
    <source>
        <dbReference type="PROSITE-ProRule" id="PRU01360"/>
    </source>
</evidence>
<dbReference type="Proteomes" id="UP000244450">
    <property type="component" value="Unassembled WGS sequence"/>
</dbReference>
<dbReference type="PROSITE" id="PS52016">
    <property type="entry name" value="TONB_DEPENDENT_REC_3"/>
    <property type="match status" value="1"/>
</dbReference>
<dbReference type="InterPro" id="IPR012910">
    <property type="entry name" value="Plug_dom"/>
</dbReference>
<keyword evidence="2 10" id="KW-0813">Transport</keyword>
<comment type="caution">
    <text evidence="16">The sequence shown here is derived from an EMBL/GenBank/DDBJ whole genome shotgun (WGS) entry which is preliminary data.</text>
</comment>
<feature type="chain" id="PRO_5015651001" evidence="13">
    <location>
        <begin position="22"/>
        <end position="762"/>
    </location>
</feature>
<dbReference type="PANTHER" id="PTHR30069:SF29">
    <property type="entry name" value="HEMOGLOBIN AND HEMOGLOBIN-HAPTOGLOBIN-BINDING PROTEIN 1-RELATED"/>
    <property type="match status" value="1"/>
</dbReference>
<dbReference type="SUPFAM" id="SSF56935">
    <property type="entry name" value="Porins"/>
    <property type="match status" value="1"/>
</dbReference>
<evidence type="ECO:0000256" key="1">
    <source>
        <dbReference type="ARBA" id="ARBA00004571"/>
    </source>
</evidence>
<keyword evidence="9 10" id="KW-0998">Cell outer membrane</keyword>
<gene>
    <name evidence="16" type="ORF">DCC81_21105</name>
</gene>
<keyword evidence="5 13" id="KW-0732">Signal</keyword>
<reference evidence="16 17" key="1">
    <citation type="submission" date="2018-04" db="EMBL/GenBank/DDBJ databases">
        <title>Chitinophaga fuyangensis sp. nov., isolated from soil in a chemical factory.</title>
        <authorList>
            <person name="Chen K."/>
        </authorList>
    </citation>
    <scope>NUCLEOTIDE SEQUENCE [LARGE SCALE GENOMIC DNA]</scope>
    <source>
        <strain evidence="16 17">LY-1</strain>
    </source>
</reference>
<accession>A0A2T7BCV9</accession>
<evidence type="ECO:0000256" key="8">
    <source>
        <dbReference type="ARBA" id="ARBA00023170"/>
    </source>
</evidence>
<evidence type="ECO:0000256" key="3">
    <source>
        <dbReference type="ARBA" id="ARBA00022452"/>
    </source>
</evidence>
<dbReference type="InterPro" id="IPR036942">
    <property type="entry name" value="Beta-barrel_TonB_sf"/>
</dbReference>
<dbReference type="GO" id="GO:0009279">
    <property type="term" value="C:cell outer membrane"/>
    <property type="evidence" value="ECO:0007669"/>
    <property type="project" value="UniProtKB-SubCell"/>
</dbReference>
<feature type="domain" description="TonB-dependent receptor-like beta-barrel" evidence="14">
    <location>
        <begin position="255"/>
        <end position="719"/>
    </location>
</feature>
<proteinExistence type="inferred from homology"/>
<protein>
    <submittedName>
        <fullName evidence="16">TonB-dependent receptor</fullName>
    </submittedName>
</protein>
<organism evidence="16 17">
    <name type="scientific">Chitinophaga parva</name>
    <dbReference type="NCBI Taxonomy" id="2169414"/>
    <lineage>
        <taxon>Bacteria</taxon>
        <taxon>Pseudomonadati</taxon>
        <taxon>Bacteroidota</taxon>
        <taxon>Chitinophagia</taxon>
        <taxon>Chitinophagales</taxon>
        <taxon>Chitinophagaceae</taxon>
        <taxon>Chitinophaga</taxon>
    </lineage>
</organism>
<evidence type="ECO:0000256" key="2">
    <source>
        <dbReference type="ARBA" id="ARBA00022448"/>
    </source>
</evidence>
<keyword evidence="6 11" id="KW-0798">TonB box</keyword>
<dbReference type="Gene3D" id="2.170.130.10">
    <property type="entry name" value="TonB-dependent receptor, plug domain"/>
    <property type="match status" value="1"/>
</dbReference>
<comment type="subcellular location">
    <subcellularLocation>
        <location evidence="1 10">Cell outer membrane</location>
        <topology evidence="1 10">Multi-pass membrane protein</topology>
    </subcellularLocation>
</comment>